<keyword evidence="1" id="KW-0812">Transmembrane</keyword>
<organism evidence="2 3">
    <name type="scientific">Uliginosibacterium silvisoli</name>
    <dbReference type="NCBI Taxonomy" id="3114758"/>
    <lineage>
        <taxon>Bacteria</taxon>
        <taxon>Pseudomonadati</taxon>
        <taxon>Pseudomonadota</taxon>
        <taxon>Betaproteobacteria</taxon>
        <taxon>Rhodocyclales</taxon>
        <taxon>Zoogloeaceae</taxon>
        <taxon>Uliginosibacterium</taxon>
    </lineage>
</organism>
<feature type="transmembrane region" description="Helical" evidence="1">
    <location>
        <begin position="255"/>
        <end position="275"/>
    </location>
</feature>
<dbReference type="RefSeq" id="WP_327600225.1">
    <property type="nucleotide sequence ID" value="NZ_JAYXHS010000003.1"/>
</dbReference>
<feature type="transmembrane region" description="Helical" evidence="1">
    <location>
        <begin position="98"/>
        <end position="120"/>
    </location>
</feature>
<feature type="transmembrane region" description="Helical" evidence="1">
    <location>
        <begin position="63"/>
        <end position="86"/>
    </location>
</feature>
<keyword evidence="1" id="KW-0472">Membrane</keyword>
<keyword evidence="1" id="KW-1133">Transmembrane helix</keyword>
<proteinExistence type="predicted"/>
<feature type="transmembrane region" description="Helical" evidence="1">
    <location>
        <begin position="321"/>
        <end position="340"/>
    </location>
</feature>
<feature type="transmembrane region" description="Helical" evidence="1">
    <location>
        <begin position="31"/>
        <end position="51"/>
    </location>
</feature>
<dbReference type="Proteomes" id="UP001331561">
    <property type="component" value="Unassembled WGS sequence"/>
</dbReference>
<evidence type="ECO:0000256" key="1">
    <source>
        <dbReference type="SAM" id="Phobius"/>
    </source>
</evidence>
<name>A0ABU6K5S5_9RHOO</name>
<feature type="transmembrane region" description="Helical" evidence="1">
    <location>
        <begin position="126"/>
        <end position="146"/>
    </location>
</feature>
<sequence>MNAPSSSNLLRGMWRGLGDVWRCRDSEPHRIFFAAGVTGVIFMSLWWAGALGFNAVTAYPATMVHAVLMPLGVFPLFMMGFIFTAGPRWLQTSPPRRHGLLAPLYLLGLVLALPGFTLGAPWPAPGLTLMLVSWFAATALWASCVRRSEVDDRRHAKRLLVVMLGGCLALGVTLAWALFARSAHGAAMWVWARQLSLWAFIVPVFLIVCHRMIPFFTHSALPQVKAWRPFYLLDGWLLACLVLALMAPADVELPWSRLQAMTAFAMAVALALASWRWNLYAATANRLLFMLHLSFAWLPLALGLHALALSGVAVGSAPSHALALGFCATMLVAFVTRVSLGHSGRALVADRGYWAIYLALHVVAALRVLIALAGLSLAWLHAVSGLWVLLMVAWAARVLPIYWRGRIPKPA</sequence>
<accession>A0ABU6K5S5</accession>
<comment type="caution">
    <text evidence="2">The sequence shown here is derived from an EMBL/GenBank/DDBJ whole genome shotgun (WGS) entry which is preliminary data.</text>
</comment>
<dbReference type="InterPro" id="IPR010266">
    <property type="entry name" value="NnrS"/>
</dbReference>
<keyword evidence="3" id="KW-1185">Reference proteome</keyword>
<protein>
    <submittedName>
        <fullName evidence="2">NnrS family protein</fullName>
    </submittedName>
</protein>
<feature type="transmembrane region" description="Helical" evidence="1">
    <location>
        <begin position="191"/>
        <end position="209"/>
    </location>
</feature>
<dbReference type="EMBL" id="JAYXHS010000003">
    <property type="protein sequence ID" value="MEC5387249.1"/>
    <property type="molecule type" value="Genomic_DNA"/>
</dbReference>
<reference evidence="2 3" key="1">
    <citation type="submission" date="2024-01" db="EMBL/GenBank/DDBJ databases">
        <title>Uliginosibacterium soil sp. nov.</title>
        <authorList>
            <person name="Lv Y."/>
        </authorList>
    </citation>
    <scope>NUCLEOTIDE SEQUENCE [LARGE SCALE GENOMIC DNA]</scope>
    <source>
        <strain evidence="2 3">H3</strain>
    </source>
</reference>
<gene>
    <name evidence="2" type="ORF">VVD49_16080</name>
</gene>
<feature type="transmembrane region" description="Helical" evidence="1">
    <location>
        <begin position="352"/>
        <end position="372"/>
    </location>
</feature>
<evidence type="ECO:0000313" key="2">
    <source>
        <dbReference type="EMBL" id="MEC5387249.1"/>
    </source>
</evidence>
<feature type="transmembrane region" description="Helical" evidence="1">
    <location>
        <begin position="287"/>
        <end position="309"/>
    </location>
</feature>
<feature type="transmembrane region" description="Helical" evidence="1">
    <location>
        <begin position="158"/>
        <end position="179"/>
    </location>
</feature>
<feature type="transmembrane region" description="Helical" evidence="1">
    <location>
        <begin position="230"/>
        <end position="249"/>
    </location>
</feature>
<feature type="transmembrane region" description="Helical" evidence="1">
    <location>
        <begin position="378"/>
        <end position="399"/>
    </location>
</feature>
<dbReference type="Pfam" id="PF05940">
    <property type="entry name" value="NnrS"/>
    <property type="match status" value="1"/>
</dbReference>
<evidence type="ECO:0000313" key="3">
    <source>
        <dbReference type="Proteomes" id="UP001331561"/>
    </source>
</evidence>